<name>A0A6J2USJ9_CHACN</name>
<protein>
    <submittedName>
        <fullName evidence="14">Kunitz-type protease inhibitor 1a</fullName>
    </submittedName>
</protein>
<dbReference type="InterPro" id="IPR002172">
    <property type="entry name" value="LDrepeatLR_classA_rpt"/>
</dbReference>
<organism evidence="13 14">
    <name type="scientific">Chanos chanos</name>
    <name type="common">Milkfish</name>
    <name type="synonym">Mugil chanos</name>
    <dbReference type="NCBI Taxonomy" id="29144"/>
    <lineage>
        <taxon>Eukaryota</taxon>
        <taxon>Metazoa</taxon>
        <taxon>Chordata</taxon>
        <taxon>Craniata</taxon>
        <taxon>Vertebrata</taxon>
        <taxon>Euteleostomi</taxon>
        <taxon>Actinopterygii</taxon>
        <taxon>Neopterygii</taxon>
        <taxon>Teleostei</taxon>
        <taxon>Ostariophysi</taxon>
        <taxon>Gonorynchiformes</taxon>
        <taxon>Chanidae</taxon>
        <taxon>Chanos</taxon>
    </lineage>
</organism>
<dbReference type="FunFam" id="2.60.40.10:FF:000061">
    <property type="entry name" value="Dyslexia-associated protein KIAA0319 homolog"/>
    <property type="match status" value="1"/>
</dbReference>
<feature type="disulfide bond" evidence="8">
    <location>
        <begin position="334"/>
        <end position="349"/>
    </location>
</feature>
<keyword evidence="2 9" id="KW-0812">Transmembrane</keyword>
<dbReference type="CDD" id="cd22624">
    <property type="entry name" value="Kunitz_HAI1_2-like"/>
    <property type="match status" value="1"/>
</dbReference>
<dbReference type="AlphaFoldDB" id="A0A6J2USJ9"/>
<keyword evidence="3 10" id="KW-0732">Signal</keyword>
<dbReference type="InterPro" id="IPR013783">
    <property type="entry name" value="Ig-like_fold"/>
</dbReference>
<keyword evidence="5 9" id="KW-0472">Membrane</keyword>
<dbReference type="InterPro" id="IPR035986">
    <property type="entry name" value="PKD_dom_sf"/>
</dbReference>
<evidence type="ECO:0000313" key="14">
    <source>
        <dbReference type="RefSeq" id="XP_030622773.1"/>
    </source>
</evidence>
<gene>
    <name evidence="14" type="primary">spint1a</name>
</gene>
<dbReference type="CTD" id="406426"/>
<dbReference type="FunFam" id="4.10.410.10:FF:000020">
    <property type="entry name" value="Collagen, type VI, alpha 3"/>
    <property type="match status" value="1"/>
</dbReference>
<evidence type="ECO:0000256" key="5">
    <source>
        <dbReference type="ARBA" id="ARBA00023136"/>
    </source>
</evidence>
<keyword evidence="7" id="KW-0325">Glycoprotein</keyword>
<evidence type="ECO:0000259" key="11">
    <source>
        <dbReference type="PROSITE" id="PS50279"/>
    </source>
</evidence>
<dbReference type="PROSITE" id="PS01209">
    <property type="entry name" value="LDLRA_1"/>
    <property type="match status" value="1"/>
</dbReference>
<dbReference type="InterPro" id="IPR036055">
    <property type="entry name" value="LDL_receptor-like_sf"/>
</dbReference>
<keyword evidence="13" id="KW-1185">Reference proteome</keyword>
<dbReference type="InterPro" id="IPR020901">
    <property type="entry name" value="Prtase_inh_Kunz-CS"/>
</dbReference>
<dbReference type="Pfam" id="PF22352">
    <property type="entry name" value="K319L-like_PKD"/>
    <property type="match status" value="1"/>
</dbReference>
<evidence type="ECO:0000256" key="7">
    <source>
        <dbReference type="ARBA" id="ARBA00023180"/>
    </source>
</evidence>
<dbReference type="SMART" id="SM00192">
    <property type="entry name" value="LDLa"/>
    <property type="match status" value="1"/>
</dbReference>
<dbReference type="PROSITE" id="PS50986">
    <property type="entry name" value="MANSC"/>
    <property type="match status" value="1"/>
</dbReference>
<dbReference type="GO" id="GO:0060429">
    <property type="term" value="P:epithelium development"/>
    <property type="evidence" value="ECO:0007669"/>
    <property type="project" value="TreeGrafter"/>
</dbReference>
<dbReference type="Proteomes" id="UP000504632">
    <property type="component" value="Chromosome 1"/>
</dbReference>
<evidence type="ECO:0000256" key="8">
    <source>
        <dbReference type="PROSITE-ProRule" id="PRU00124"/>
    </source>
</evidence>
<accession>A0A6J2USJ9</accession>
<proteinExistence type="predicted"/>
<dbReference type="GO" id="GO:0030198">
    <property type="term" value="P:extracellular matrix organization"/>
    <property type="evidence" value="ECO:0007669"/>
    <property type="project" value="TreeGrafter"/>
</dbReference>
<evidence type="ECO:0000256" key="3">
    <source>
        <dbReference type="ARBA" id="ARBA00022729"/>
    </source>
</evidence>
<dbReference type="InterPro" id="IPR023415">
    <property type="entry name" value="LDLR_class-A_CS"/>
</dbReference>
<dbReference type="InterPro" id="IPR013980">
    <property type="entry name" value="MANSC_dom"/>
</dbReference>
<dbReference type="PRINTS" id="PR00759">
    <property type="entry name" value="BASICPTASE"/>
</dbReference>
<sequence length="504" mass="55461">MKLFQTGLLFCSRALLAVVFLGSTQAQVTEEQCLQKFSTAKEDFVLNVNESVKEGAVFLSSTPVKNKKDCIVSCCKAPNCNLALMENGEDGGVKSCFTFNCLYKQNQACKFVRKNGYSNSVLTSVLERYLKDYYPNEDLPPIANAGQDQVVQPQETVYLTGIGSRDDHGVKDYLWKMVSGNPYAVIEKTTFKDEVMVSNLSAGTYKFQLTVTDTGGQSNTAQVTVLVLTPEQSEDQCLMPKKMGPCRGAFPRWFYNGASEKCEEFTFGGCKENKNNYLSEAECNKACHGVSASEPSKSGRLGPIGGPGETCGRTCEAGEFTCGNGCCIDKALECDQERQCSDGSDEESCGDLESKFRSLLVIPVNANKVHCTEEPMTGRCTDTITSWYYNPFEEKCLRFNYGGCEGNDNKFETEDSCMKSCQNVDKSDVFARRANFEKQAQTSNLGLIVVAVLLGLAIFIVVAFLGFCILKKKKKPQNYQLATSGAHSMGHTDRLVYNSTTKPI</sequence>
<dbReference type="OrthoDB" id="2019384at2759"/>
<dbReference type="CDD" id="cd22623">
    <property type="entry name" value="Kunitz_HAI1_1-like"/>
    <property type="match status" value="1"/>
</dbReference>
<dbReference type="GeneID" id="115806134"/>
<feature type="transmembrane region" description="Helical" evidence="9">
    <location>
        <begin position="445"/>
        <end position="470"/>
    </location>
</feature>
<dbReference type="Pfam" id="PF07502">
    <property type="entry name" value="MANEC"/>
    <property type="match status" value="1"/>
</dbReference>
<feature type="disulfide bond" evidence="8">
    <location>
        <begin position="322"/>
        <end position="340"/>
    </location>
</feature>
<dbReference type="SUPFAM" id="SSF57362">
    <property type="entry name" value="BPTI-like"/>
    <property type="match status" value="2"/>
</dbReference>
<reference evidence="14" key="1">
    <citation type="submission" date="2025-08" db="UniProtKB">
        <authorList>
            <consortium name="RefSeq"/>
        </authorList>
    </citation>
    <scope>IDENTIFICATION</scope>
</reference>
<dbReference type="RefSeq" id="XP_030622773.1">
    <property type="nucleotide sequence ID" value="XM_030766913.1"/>
</dbReference>
<dbReference type="PROSITE" id="PS00280">
    <property type="entry name" value="BPTI_KUNITZ_1"/>
    <property type="match status" value="2"/>
</dbReference>
<dbReference type="FunCoup" id="A0A6J2USJ9">
    <property type="interactions" value="580"/>
</dbReference>
<dbReference type="PANTHER" id="PTHR46750">
    <property type="entry name" value="KUNITZ-TYPE PROTEASE INHIBITOR 1"/>
    <property type="match status" value="1"/>
</dbReference>
<evidence type="ECO:0000256" key="10">
    <source>
        <dbReference type="SAM" id="SignalP"/>
    </source>
</evidence>
<comment type="subcellular location">
    <subcellularLocation>
        <location evidence="1">Membrane</location>
    </subcellularLocation>
</comment>
<evidence type="ECO:0000256" key="4">
    <source>
        <dbReference type="ARBA" id="ARBA00022989"/>
    </source>
</evidence>
<dbReference type="SMART" id="SM00765">
    <property type="entry name" value="MANEC"/>
    <property type="match status" value="1"/>
</dbReference>
<dbReference type="SUPFAM" id="SSF49299">
    <property type="entry name" value="PKD domain"/>
    <property type="match status" value="1"/>
</dbReference>
<evidence type="ECO:0000313" key="13">
    <source>
        <dbReference type="Proteomes" id="UP000504632"/>
    </source>
</evidence>
<dbReference type="Pfam" id="PF00057">
    <property type="entry name" value="Ldl_recept_a"/>
    <property type="match status" value="1"/>
</dbReference>
<dbReference type="GO" id="GO:0008544">
    <property type="term" value="P:epidermis development"/>
    <property type="evidence" value="ECO:0007669"/>
    <property type="project" value="TreeGrafter"/>
</dbReference>
<feature type="disulfide bond" evidence="8">
    <location>
        <begin position="315"/>
        <end position="327"/>
    </location>
</feature>
<dbReference type="PROSITE" id="PS50279">
    <property type="entry name" value="BPTI_KUNITZ_2"/>
    <property type="match status" value="2"/>
</dbReference>
<dbReference type="InParanoid" id="A0A6J2USJ9"/>
<keyword evidence="6 8" id="KW-1015">Disulfide bond</keyword>
<dbReference type="GO" id="GO:0005886">
    <property type="term" value="C:plasma membrane"/>
    <property type="evidence" value="ECO:0007669"/>
    <property type="project" value="TreeGrafter"/>
</dbReference>
<dbReference type="CDD" id="cd00112">
    <property type="entry name" value="LDLa"/>
    <property type="match status" value="1"/>
</dbReference>
<dbReference type="SUPFAM" id="SSF57424">
    <property type="entry name" value="LDL receptor-like module"/>
    <property type="match status" value="1"/>
</dbReference>
<dbReference type="SMART" id="SM00131">
    <property type="entry name" value="KU"/>
    <property type="match status" value="2"/>
</dbReference>
<dbReference type="Gene3D" id="4.10.400.10">
    <property type="entry name" value="Low-density Lipoprotein Receptor"/>
    <property type="match status" value="1"/>
</dbReference>
<evidence type="ECO:0000256" key="9">
    <source>
        <dbReference type="SAM" id="Phobius"/>
    </source>
</evidence>
<dbReference type="Gene3D" id="4.10.410.10">
    <property type="entry name" value="Pancreatic trypsin inhibitor Kunitz domain"/>
    <property type="match status" value="2"/>
</dbReference>
<feature type="domain" description="BPTI/Kunitz inhibitor" evidence="11">
    <location>
        <begin position="371"/>
        <end position="421"/>
    </location>
</feature>
<dbReference type="InterPro" id="IPR002223">
    <property type="entry name" value="Kunitz_BPTI"/>
</dbReference>
<evidence type="ECO:0000259" key="12">
    <source>
        <dbReference type="PROSITE" id="PS50986"/>
    </source>
</evidence>
<feature type="domain" description="MANSC" evidence="12">
    <location>
        <begin position="40"/>
        <end position="120"/>
    </location>
</feature>
<dbReference type="FunFam" id="4.10.410.10:FF:000006">
    <property type="entry name" value="Serine peptidase inhibitor, Kunitz type 1"/>
    <property type="match status" value="1"/>
</dbReference>
<dbReference type="CDD" id="cd00146">
    <property type="entry name" value="PKD"/>
    <property type="match status" value="1"/>
</dbReference>
<evidence type="ECO:0000256" key="1">
    <source>
        <dbReference type="ARBA" id="ARBA00004370"/>
    </source>
</evidence>
<keyword evidence="4 9" id="KW-1133">Transmembrane helix</keyword>
<dbReference type="GO" id="GO:0004867">
    <property type="term" value="F:serine-type endopeptidase inhibitor activity"/>
    <property type="evidence" value="ECO:0007669"/>
    <property type="project" value="InterPro"/>
</dbReference>
<dbReference type="PANTHER" id="PTHR46750:SF1">
    <property type="entry name" value="KUNITZ-TYPE PROTEASE INHIBITOR 1"/>
    <property type="match status" value="1"/>
</dbReference>
<dbReference type="InterPro" id="IPR011106">
    <property type="entry name" value="MANSC_N"/>
</dbReference>
<evidence type="ECO:0000256" key="6">
    <source>
        <dbReference type="ARBA" id="ARBA00023157"/>
    </source>
</evidence>
<dbReference type="InterPro" id="IPR036880">
    <property type="entry name" value="Kunitz_BPTI_sf"/>
</dbReference>
<dbReference type="Gene3D" id="2.60.40.10">
    <property type="entry name" value="Immunoglobulins"/>
    <property type="match status" value="1"/>
</dbReference>
<feature type="signal peptide" evidence="10">
    <location>
        <begin position="1"/>
        <end position="26"/>
    </location>
</feature>
<feature type="domain" description="BPTI/Kunitz inhibitor" evidence="11">
    <location>
        <begin position="237"/>
        <end position="287"/>
    </location>
</feature>
<dbReference type="Pfam" id="PF00014">
    <property type="entry name" value="Kunitz_BPTI"/>
    <property type="match status" value="2"/>
</dbReference>
<dbReference type="PROSITE" id="PS50068">
    <property type="entry name" value="LDLRA_2"/>
    <property type="match status" value="1"/>
</dbReference>
<evidence type="ECO:0000256" key="2">
    <source>
        <dbReference type="ARBA" id="ARBA00022692"/>
    </source>
</evidence>
<feature type="chain" id="PRO_5026953262" evidence="10">
    <location>
        <begin position="27"/>
        <end position="504"/>
    </location>
</feature>
<keyword evidence="14" id="KW-0646">Protease inhibitor</keyword>